<evidence type="ECO:0000313" key="23">
    <source>
        <dbReference type="EMBL" id="QGR03427.1"/>
    </source>
</evidence>
<evidence type="ECO:0000256" key="11">
    <source>
        <dbReference type="ARBA" id="ARBA00022801"/>
    </source>
</evidence>
<evidence type="ECO:0000256" key="16">
    <source>
        <dbReference type="ARBA" id="ARBA00023268"/>
    </source>
</evidence>
<evidence type="ECO:0000256" key="3">
    <source>
        <dbReference type="ARBA" id="ARBA00009409"/>
    </source>
</evidence>
<evidence type="ECO:0000256" key="13">
    <source>
        <dbReference type="ARBA" id="ARBA00023125"/>
    </source>
</evidence>
<comment type="cofactor">
    <cofactor evidence="2">
        <name>Zn(2+)</name>
        <dbReference type="ChEBI" id="CHEBI:29105"/>
    </cofactor>
</comment>
<evidence type="ECO:0000256" key="6">
    <source>
        <dbReference type="ARBA" id="ARBA00012720"/>
    </source>
</evidence>
<organism evidence="23 24">
    <name type="scientific">Ehrlichia ruminantium</name>
    <name type="common">heartwater rickettsia</name>
    <name type="synonym">Cowdria ruminantium</name>
    <dbReference type="NCBI Taxonomy" id="779"/>
    <lineage>
        <taxon>Bacteria</taxon>
        <taxon>Pseudomonadati</taxon>
        <taxon>Pseudomonadota</taxon>
        <taxon>Alphaproteobacteria</taxon>
        <taxon>Rickettsiales</taxon>
        <taxon>Anaplasmataceae</taxon>
        <taxon>Ehrlichia</taxon>
    </lineage>
</organism>
<comment type="subunit">
    <text evidence="4">Monomer.</text>
</comment>
<evidence type="ECO:0000256" key="7">
    <source>
        <dbReference type="ARBA" id="ARBA00016240"/>
    </source>
</evidence>
<evidence type="ECO:0000259" key="21">
    <source>
        <dbReference type="PROSITE" id="PS51066"/>
    </source>
</evidence>
<dbReference type="CDD" id="cd08966">
    <property type="entry name" value="EcFpg-like_N"/>
    <property type="match status" value="1"/>
</dbReference>
<dbReference type="SUPFAM" id="SSF81624">
    <property type="entry name" value="N-terminal domain of MutM-like DNA repair proteins"/>
    <property type="match status" value="1"/>
</dbReference>
<evidence type="ECO:0000256" key="10">
    <source>
        <dbReference type="ARBA" id="ARBA00022771"/>
    </source>
</evidence>
<evidence type="ECO:0000259" key="22">
    <source>
        <dbReference type="PROSITE" id="PS51068"/>
    </source>
</evidence>
<keyword evidence="17 23" id="KW-0326">Glycosidase</keyword>
<evidence type="ECO:0000256" key="2">
    <source>
        <dbReference type="ARBA" id="ARBA00001947"/>
    </source>
</evidence>
<dbReference type="SUPFAM" id="SSF57716">
    <property type="entry name" value="Glucocorticoid receptor-like (DNA-binding domain)"/>
    <property type="match status" value="1"/>
</dbReference>
<dbReference type="PANTHER" id="PTHR22993:SF9">
    <property type="entry name" value="FORMAMIDOPYRIMIDINE-DNA GLYCOSYLASE"/>
    <property type="match status" value="1"/>
</dbReference>
<evidence type="ECO:0000256" key="17">
    <source>
        <dbReference type="ARBA" id="ARBA00023295"/>
    </source>
</evidence>
<dbReference type="InterPro" id="IPR015887">
    <property type="entry name" value="DNA_glyclase_Znf_dom_DNA_BS"/>
</dbReference>
<dbReference type="GO" id="GO:0140078">
    <property type="term" value="F:class I DNA-(apurinic or apyrimidinic site) endonuclease activity"/>
    <property type="evidence" value="ECO:0007669"/>
    <property type="project" value="UniProtKB-EC"/>
</dbReference>
<dbReference type="Pfam" id="PF06831">
    <property type="entry name" value="H2TH"/>
    <property type="match status" value="1"/>
</dbReference>
<dbReference type="FunFam" id="1.10.8.50:FF:000003">
    <property type="entry name" value="Formamidopyrimidine-DNA glycosylase"/>
    <property type="match status" value="1"/>
</dbReference>
<dbReference type="Pfam" id="PF01149">
    <property type="entry name" value="Fapy_DNA_glyco"/>
    <property type="match status" value="1"/>
</dbReference>
<keyword evidence="11 23" id="KW-0378">Hydrolase</keyword>
<dbReference type="EMBL" id="CP033455">
    <property type="protein sequence ID" value="QGR03427.1"/>
    <property type="molecule type" value="Genomic_DNA"/>
</dbReference>
<dbReference type="SUPFAM" id="SSF46946">
    <property type="entry name" value="S13-like H2TH domain"/>
    <property type="match status" value="1"/>
</dbReference>
<dbReference type="EC" id="3.2.2.23" evidence="5"/>
<dbReference type="InterPro" id="IPR035937">
    <property type="entry name" value="FPG_N"/>
</dbReference>
<dbReference type="EC" id="4.2.99.18" evidence="6"/>
<dbReference type="PROSITE" id="PS51066">
    <property type="entry name" value="ZF_FPG_2"/>
    <property type="match status" value="1"/>
</dbReference>
<feature type="domain" description="Formamidopyrimidine-DNA glycosylase catalytic" evidence="22">
    <location>
        <begin position="2"/>
        <end position="113"/>
    </location>
</feature>
<keyword evidence="10 20" id="KW-0863">Zinc-finger</keyword>
<evidence type="ECO:0000256" key="20">
    <source>
        <dbReference type="PROSITE-ProRule" id="PRU00391"/>
    </source>
</evidence>
<dbReference type="NCBIfam" id="NF002211">
    <property type="entry name" value="PRK01103.1"/>
    <property type="match status" value="1"/>
</dbReference>
<dbReference type="InterPro" id="IPR015886">
    <property type="entry name" value="H2TH_FPG"/>
</dbReference>
<dbReference type="SMART" id="SM01232">
    <property type="entry name" value="H2TH"/>
    <property type="match status" value="1"/>
</dbReference>
<keyword evidence="15 23" id="KW-0456">Lyase</keyword>
<evidence type="ECO:0000256" key="9">
    <source>
        <dbReference type="ARBA" id="ARBA00022763"/>
    </source>
</evidence>
<dbReference type="PANTHER" id="PTHR22993">
    <property type="entry name" value="FORMAMIDOPYRIMIDINE-DNA GLYCOSYLASE"/>
    <property type="match status" value="1"/>
</dbReference>
<protein>
    <recommendedName>
        <fullName evidence="7">Formamidopyrimidine-DNA glycosylase</fullName>
        <ecNumber evidence="5">3.2.2.23</ecNumber>
        <ecNumber evidence="6">4.2.99.18</ecNumber>
    </recommendedName>
    <alternativeName>
        <fullName evidence="18">DNA-(apurinic or apyrimidinic site) lyase MutM</fullName>
    </alternativeName>
</protein>
<dbReference type="NCBIfam" id="TIGR00577">
    <property type="entry name" value="fpg"/>
    <property type="match status" value="1"/>
</dbReference>
<evidence type="ECO:0000256" key="4">
    <source>
        <dbReference type="ARBA" id="ARBA00011245"/>
    </source>
</evidence>
<evidence type="ECO:0000256" key="1">
    <source>
        <dbReference type="ARBA" id="ARBA00001668"/>
    </source>
</evidence>
<evidence type="ECO:0000256" key="18">
    <source>
        <dbReference type="ARBA" id="ARBA00030638"/>
    </source>
</evidence>
<reference evidence="23 24" key="1">
    <citation type="submission" date="2018-10" db="EMBL/GenBank/DDBJ databases">
        <title>Propagation and draft genome sequences of three atypical Erhlichia ruminantium isolates.</title>
        <authorList>
            <person name="Liebenberg J."/>
            <person name="Steyn H."/>
            <person name="Josemans A."/>
            <person name="Zweygarth E."/>
        </authorList>
    </citation>
    <scope>NUCLEOTIDE SEQUENCE [LARGE SCALE GENOMIC DNA]</scope>
    <source>
        <strain evidence="23 24">Omatjenne</strain>
    </source>
</reference>
<accession>A0AAE6QAD5</accession>
<dbReference type="GO" id="GO:0006284">
    <property type="term" value="P:base-excision repair"/>
    <property type="evidence" value="ECO:0007669"/>
    <property type="project" value="InterPro"/>
</dbReference>
<keyword evidence="16" id="KW-0511">Multifunctional enzyme</keyword>
<dbReference type="SMART" id="SM00898">
    <property type="entry name" value="Fapy_DNA_glyco"/>
    <property type="match status" value="1"/>
</dbReference>
<evidence type="ECO:0000256" key="12">
    <source>
        <dbReference type="ARBA" id="ARBA00022833"/>
    </source>
</evidence>
<dbReference type="InterPro" id="IPR020629">
    <property type="entry name" value="FPG_Glyclase"/>
</dbReference>
<keyword evidence="13" id="KW-0238">DNA-binding</keyword>
<keyword evidence="12" id="KW-0862">Zinc</keyword>
<dbReference type="GO" id="GO:0008270">
    <property type="term" value="F:zinc ion binding"/>
    <property type="evidence" value="ECO:0007669"/>
    <property type="project" value="UniProtKB-KW"/>
</dbReference>
<evidence type="ECO:0000256" key="5">
    <source>
        <dbReference type="ARBA" id="ARBA00012024"/>
    </source>
</evidence>
<dbReference type="RefSeq" id="WP_158406606.1">
    <property type="nucleotide sequence ID" value="NZ_CP033455.1"/>
</dbReference>
<dbReference type="PROSITE" id="PS01242">
    <property type="entry name" value="ZF_FPG_1"/>
    <property type="match status" value="1"/>
</dbReference>
<dbReference type="AlphaFoldDB" id="A0AAE6QAD5"/>
<proteinExistence type="inferred from homology"/>
<comment type="similarity">
    <text evidence="3">Belongs to the FPG family.</text>
</comment>
<dbReference type="Gene3D" id="1.10.8.50">
    <property type="match status" value="1"/>
</dbReference>
<sequence length="269" mass="31009">MPELPEVEIVCRMLSNEILGKTILKVQINRYDLRTQITKNLDEVIQGHYISKIIRKGKYIVFILSNQYYVIIHLGMSGTLLCDHNYATAKHNHVLFFLSDNKLLIFNDPRRFGLITLLNHKQYLEFFKDFGVDPLSDNFNTEYLYSYFNRKTTIKSLLMNNKIVSGIGNIYAIEGLFTAKVLPTRLTTNISFVECKAIIQSVKNILLLSITHGGSSIKDYRSPTGIKGNFQNYFSVYNRAGQLCYICNNQIAIIKQHGRSTFLCYKCQF</sequence>
<keyword evidence="8" id="KW-0479">Metal-binding</keyword>
<evidence type="ECO:0000256" key="14">
    <source>
        <dbReference type="ARBA" id="ARBA00023204"/>
    </source>
</evidence>
<keyword evidence="24" id="KW-1185">Reference proteome</keyword>
<name>A0AAE6QAD5_EHRRU</name>
<evidence type="ECO:0000313" key="24">
    <source>
        <dbReference type="Proteomes" id="UP000422822"/>
    </source>
</evidence>
<gene>
    <name evidence="23" type="ORF">EDL80_02450</name>
</gene>
<keyword evidence="9" id="KW-0227">DNA damage</keyword>
<dbReference type="InterPro" id="IPR012319">
    <property type="entry name" value="FPG_cat"/>
</dbReference>
<feature type="domain" description="FPG-type" evidence="21">
    <location>
        <begin position="235"/>
        <end position="269"/>
    </location>
</feature>
<evidence type="ECO:0000256" key="15">
    <source>
        <dbReference type="ARBA" id="ARBA00023239"/>
    </source>
</evidence>
<evidence type="ECO:0000256" key="8">
    <source>
        <dbReference type="ARBA" id="ARBA00022723"/>
    </source>
</evidence>
<dbReference type="GO" id="GO:0034039">
    <property type="term" value="F:8-oxo-7,8-dihydroguanine DNA N-glycosylase activity"/>
    <property type="evidence" value="ECO:0007669"/>
    <property type="project" value="TreeGrafter"/>
</dbReference>
<keyword evidence="14" id="KW-0234">DNA repair</keyword>
<dbReference type="InterPro" id="IPR010979">
    <property type="entry name" value="Ribosomal_uS13-like_H2TH"/>
</dbReference>
<dbReference type="InterPro" id="IPR000214">
    <property type="entry name" value="Znf_DNA_glyclase/AP_lyase"/>
</dbReference>
<dbReference type="GO" id="GO:0003684">
    <property type="term" value="F:damaged DNA binding"/>
    <property type="evidence" value="ECO:0007669"/>
    <property type="project" value="InterPro"/>
</dbReference>
<comment type="catalytic activity">
    <reaction evidence="19">
        <text>2'-deoxyribonucleotide-(2'-deoxyribose 5'-phosphate)-2'-deoxyribonucleotide-DNA = a 3'-end 2'-deoxyribonucleotide-(2,3-dehydro-2,3-deoxyribose 5'-phosphate)-DNA + a 5'-end 5'-phospho-2'-deoxyribonucleoside-DNA + H(+)</text>
        <dbReference type="Rhea" id="RHEA:66592"/>
        <dbReference type="Rhea" id="RHEA-COMP:13180"/>
        <dbReference type="Rhea" id="RHEA-COMP:16897"/>
        <dbReference type="Rhea" id="RHEA-COMP:17067"/>
        <dbReference type="ChEBI" id="CHEBI:15378"/>
        <dbReference type="ChEBI" id="CHEBI:136412"/>
        <dbReference type="ChEBI" id="CHEBI:157695"/>
        <dbReference type="ChEBI" id="CHEBI:167181"/>
        <dbReference type="EC" id="4.2.99.18"/>
    </reaction>
</comment>
<evidence type="ECO:0000256" key="19">
    <source>
        <dbReference type="ARBA" id="ARBA00044632"/>
    </source>
</evidence>
<dbReference type="Proteomes" id="UP000422822">
    <property type="component" value="Chromosome"/>
</dbReference>
<comment type="catalytic activity">
    <reaction evidence="1">
        <text>Hydrolysis of DNA containing ring-opened 7-methylguanine residues, releasing 2,6-diamino-4-hydroxy-5-(N-methyl)formamidopyrimidine.</text>
        <dbReference type="EC" id="3.2.2.23"/>
    </reaction>
</comment>
<dbReference type="PROSITE" id="PS51068">
    <property type="entry name" value="FPG_CAT"/>
    <property type="match status" value="1"/>
</dbReference>
<dbReference type="Gene3D" id="3.20.190.10">
    <property type="entry name" value="MutM-like, N-terminal"/>
    <property type="match status" value="1"/>
</dbReference>